<sequence length="126" mass="14234">MSYFFPPPGQFNEGADLLTQPTTLRRHLYRFGPVAPGQVVAEDDHSLLTDARLALYLLLEVDLLELLYAAAWCLLTAWPTQQPVRQPQPLVPASLRMPQRRQRARRQRLISPSCLLPPLVLALLPA</sequence>
<protein>
    <submittedName>
        <fullName evidence="1">Uncharacterized protein</fullName>
    </submittedName>
</protein>
<evidence type="ECO:0000313" key="2">
    <source>
        <dbReference type="Proteomes" id="UP000199029"/>
    </source>
</evidence>
<reference evidence="2" key="1">
    <citation type="submission" date="2016-10" db="EMBL/GenBank/DDBJ databases">
        <authorList>
            <person name="Varghese N."/>
            <person name="Submissions S."/>
        </authorList>
    </citation>
    <scope>NUCLEOTIDE SEQUENCE [LARGE SCALE GENOMIC DNA]</scope>
    <source>
        <strain evidence="2">OR362-8,ATCC BAA-1266,JCM 13504</strain>
    </source>
</reference>
<name>A0A1I6BJR6_HYMAR</name>
<accession>A0A1I6BJR6</accession>
<dbReference type="Proteomes" id="UP000199029">
    <property type="component" value="Unassembled WGS sequence"/>
</dbReference>
<organism evidence="1 2">
    <name type="scientific">Hymenobacter arizonensis</name>
    <name type="common">Siccationidurans arizonensis</name>
    <dbReference type="NCBI Taxonomy" id="1227077"/>
    <lineage>
        <taxon>Bacteria</taxon>
        <taxon>Pseudomonadati</taxon>
        <taxon>Bacteroidota</taxon>
        <taxon>Cytophagia</taxon>
        <taxon>Cytophagales</taxon>
        <taxon>Hymenobacteraceae</taxon>
        <taxon>Hymenobacter</taxon>
    </lineage>
</organism>
<dbReference type="EMBL" id="FOXS01000009">
    <property type="protein sequence ID" value="SFQ81163.1"/>
    <property type="molecule type" value="Genomic_DNA"/>
</dbReference>
<evidence type="ECO:0000313" key="1">
    <source>
        <dbReference type="EMBL" id="SFQ81163.1"/>
    </source>
</evidence>
<dbReference type="AlphaFoldDB" id="A0A1I6BJR6"/>
<proteinExistence type="predicted"/>
<gene>
    <name evidence="1" type="ORF">SAMN04515668_4628</name>
</gene>
<keyword evidence="2" id="KW-1185">Reference proteome</keyword>
<dbReference type="RefSeq" id="WP_092678667.1">
    <property type="nucleotide sequence ID" value="NZ_FOXS01000009.1"/>
</dbReference>
<dbReference type="STRING" id="1227077.SAMN04515668_4628"/>